<dbReference type="PROSITE" id="PS51886">
    <property type="entry name" value="TLDC"/>
    <property type="match status" value="1"/>
</dbReference>
<reference evidence="3 5" key="1">
    <citation type="submission" date="2017-11" db="EMBL/GenBank/DDBJ databases">
        <title>The genome of Rhizophagus clarus HR1 reveals common genetic basis of auxotrophy among arbuscular mycorrhizal fungi.</title>
        <authorList>
            <person name="Kobayashi Y."/>
        </authorList>
    </citation>
    <scope>NUCLEOTIDE SEQUENCE [LARGE SCALE GENOMIC DNA]</scope>
    <source>
        <strain evidence="3 5">HR1</strain>
    </source>
</reference>
<accession>A0A2Z6SA84</accession>
<dbReference type="CDD" id="cd18186">
    <property type="entry name" value="BTB_POZ_ZBTB_KLHL-like"/>
    <property type="match status" value="1"/>
</dbReference>
<evidence type="ECO:0000313" key="5">
    <source>
        <dbReference type="Proteomes" id="UP000247702"/>
    </source>
</evidence>
<dbReference type="EMBL" id="BLAL01000169">
    <property type="protein sequence ID" value="GES87638.1"/>
    <property type="molecule type" value="Genomic_DNA"/>
</dbReference>
<dbReference type="Pfam" id="PF07534">
    <property type="entry name" value="TLD"/>
    <property type="match status" value="1"/>
</dbReference>
<dbReference type="OrthoDB" id="9997739at2759"/>
<feature type="domain" description="BTB" evidence="1">
    <location>
        <begin position="23"/>
        <end position="96"/>
    </location>
</feature>
<dbReference type="PANTHER" id="PTHR46306:SF1">
    <property type="entry name" value="BTB_POZ DOMAIN-CONTAINING PROTEIN 9"/>
    <property type="match status" value="1"/>
</dbReference>
<name>A0A2Z6SA84_9GLOM</name>
<dbReference type="InterPro" id="IPR052407">
    <property type="entry name" value="BTB_POZ_domain_cont_9"/>
</dbReference>
<evidence type="ECO:0000313" key="4">
    <source>
        <dbReference type="EMBL" id="GES87638.1"/>
    </source>
</evidence>
<evidence type="ECO:0008006" key="6">
    <source>
        <dbReference type="Google" id="ProtNLM"/>
    </source>
</evidence>
<comment type="caution">
    <text evidence="3">The sequence shown here is derived from an EMBL/GenBank/DDBJ whole genome shotgun (WGS) entry which is preliminary data.</text>
</comment>
<evidence type="ECO:0000313" key="3">
    <source>
        <dbReference type="EMBL" id="GBC01607.1"/>
    </source>
</evidence>
<sequence>MTSTFHLGLSKDFSLILDDADDYNVIIQVGEDLNTKEFRAHSAILRARSPYFKNALSTNWIKWKNNMIMLNKPNLAPTVFDMILKYIYTGELNLTNQSGEDIFKLLIASDELSLEELFEHIQEYLIEKKANWIHENFILVFNTAINLNNCKKLQNYCLESICENPLPFLSSKIFPSLDKEVLFCLVKRDDLQIKEVVIWDYLIKWGIEQTPDLRSKNYDMTEWTSKDYQALRNTLEQFIPFVRFVEISRADFFDKVRPYKAIIPNHIYEEIEEFNYKDVLPKTITLLPRAGSTTKKGKFLSRIIKQNHLKIIVNWIDKKDTTYTHNKKDLGYEFVLNYRGSRDRISNKSFRDKCKGRVASLVLVKIKNTSKIFGGYSSIGFSSLGDDYIIKHGYRFYKSTENFIFSFEHEEDTQNMKISRIINKYEAIMDHGGNGFNFGRGSLSMNDRFLHANNSSKNYENNLNTGTIYTIEEIETFTIDR</sequence>
<proteinExistence type="predicted"/>
<protein>
    <recommendedName>
        <fullName evidence="6">BTB domain-containing protein</fullName>
    </recommendedName>
</protein>
<dbReference type="Proteomes" id="UP000247702">
    <property type="component" value="Unassembled WGS sequence"/>
</dbReference>
<dbReference type="Gene3D" id="3.30.710.10">
    <property type="entry name" value="Potassium Channel Kv1.1, Chain A"/>
    <property type="match status" value="1"/>
</dbReference>
<dbReference type="EMBL" id="BEXD01003624">
    <property type="protein sequence ID" value="GBC01607.1"/>
    <property type="molecule type" value="Genomic_DNA"/>
</dbReference>
<dbReference type="SMART" id="SM00225">
    <property type="entry name" value="BTB"/>
    <property type="match status" value="1"/>
</dbReference>
<reference evidence="4" key="2">
    <citation type="submission" date="2019-10" db="EMBL/GenBank/DDBJ databases">
        <title>Conservation and host-specific expression of non-tandemly repeated heterogenous ribosome RNA gene in arbuscular mycorrhizal fungi.</title>
        <authorList>
            <person name="Maeda T."/>
            <person name="Kobayashi Y."/>
            <person name="Nakagawa T."/>
            <person name="Ezawa T."/>
            <person name="Yamaguchi K."/>
            <person name="Bino T."/>
            <person name="Nishimoto Y."/>
            <person name="Shigenobu S."/>
            <person name="Kawaguchi M."/>
        </authorList>
    </citation>
    <scope>NUCLEOTIDE SEQUENCE</scope>
    <source>
        <strain evidence="4">HR1</strain>
    </source>
</reference>
<dbReference type="SUPFAM" id="SSF54695">
    <property type="entry name" value="POZ domain"/>
    <property type="match status" value="1"/>
</dbReference>
<dbReference type="PROSITE" id="PS50097">
    <property type="entry name" value="BTB"/>
    <property type="match status" value="1"/>
</dbReference>
<gene>
    <name evidence="4" type="ORF">RCL2_001463000</name>
    <name evidence="3" type="ORF">RclHR1_04260007</name>
</gene>
<dbReference type="InterPro" id="IPR011705">
    <property type="entry name" value="BACK"/>
</dbReference>
<evidence type="ECO:0000259" key="2">
    <source>
        <dbReference type="PROSITE" id="PS51886"/>
    </source>
</evidence>
<dbReference type="PANTHER" id="PTHR46306">
    <property type="entry name" value="BTB/POZ DOMAIN-CONTAINING PROTEIN 9"/>
    <property type="match status" value="1"/>
</dbReference>
<dbReference type="GO" id="GO:0005737">
    <property type="term" value="C:cytoplasm"/>
    <property type="evidence" value="ECO:0007669"/>
    <property type="project" value="TreeGrafter"/>
</dbReference>
<dbReference type="InterPro" id="IPR000210">
    <property type="entry name" value="BTB/POZ_dom"/>
</dbReference>
<feature type="domain" description="TLDc" evidence="2">
    <location>
        <begin position="302"/>
        <end position="480"/>
    </location>
</feature>
<dbReference type="Pfam" id="PF07707">
    <property type="entry name" value="BACK"/>
    <property type="match status" value="1"/>
</dbReference>
<evidence type="ECO:0000259" key="1">
    <source>
        <dbReference type="PROSITE" id="PS50097"/>
    </source>
</evidence>
<dbReference type="InterPro" id="IPR011333">
    <property type="entry name" value="SKP1/BTB/POZ_sf"/>
</dbReference>
<dbReference type="AlphaFoldDB" id="A0A2Z6SA84"/>
<dbReference type="Proteomes" id="UP000615446">
    <property type="component" value="Unassembled WGS sequence"/>
</dbReference>
<organism evidence="3 5">
    <name type="scientific">Rhizophagus clarus</name>
    <dbReference type="NCBI Taxonomy" id="94130"/>
    <lineage>
        <taxon>Eukaryota</taxon>
        <taxon>Fungi</taxon>
        <taxon>Fungi incertae sedis</taxon>
        <taxon>Mucoromycota</taxon>
        <taxon>Glomeromycotina</taxon>
        <taxon>Glomeromycetes</taxon>
        <taxon>Glomerales</taxon>
        <taxon>Glomeraceae</taxon>
        <taxon>Rhizophagus</taxon>
    </lineage>
</organism>
<dbReference type="Pfam" id="PF00651">
    <property type="entry name" value="BTB"/>
    <property type="match status" value="1"/>
</dbReference>
<dbReference type="InterPro" id="IPR006571">
    <property type="entry name" value="TLDc_dom"/>
</dbReference>
<keyword evidence="5" id="KW-1185">Reference proteome</keyword>
<dbReference type="Gene3D" id="1.25.40.420">
    <property type="match status" value="1"/>
</dbReference>